<dbReference type="InterPro" id="IPR012706">
    <property type="entry name" value="Rib_alpha_Esp_rpt"/>
</dbReference>
<evidence type="ECO:0000256" key="2">
    <source>
        <dbReference type="ARBA" id="ARBA00022525"/>
    </source>
</evidence>
<dbReference type="Pfam" id="PF00746">
    <property type="entry name" value="Gram_pos_anchor"/>
    <property type="match status" value="1"/>
</dbReference>
<dbReference type="Pfam" id="PF04650">
    <property type="entry name" value="YSIRK_signal"/>
    <property type="match status" value="1"/>
</dbReference>
<feature type="compositionally biased region" description="Basic and acidic residues" evidence="5">
    <location>
        <begin position="764"/>
        <end position="789"/>
    </location>
</feature>
<dbReference type="NCBIfam" id="TIGR02331">
    <property type="entry name" value="rib_alpha"/>
    <property type="match status" value="3"/>
</dbReference>
<keyword evidence="1" id="KW-0134">Cell wall</keyword>
<feature type="compositionally biased region" description="Low complexity" evidence="5">
    <location>
        <begin position="751"/>
        <end position="760"/>
    </location>
</feature>
<feature type="compositionally biased region" description="Polar residues" evidence="5">
    <location>
        <begin position="126"/>
        <end position="136"/>
    </location>
</feature>
<dbReference type="Pfam" id="PF08428">
    <property type="entry name" value="Rib"/>
    <property type="match status" value="3"/>
</dbReference>
<dbReference type="Proteomes" id="UP000244552">
    <property type="component" value="Unassembled WGS sequence"/>
</dbReference>
<evidence type="ECO:0000259" key="6">
    <source>
        <dbReference type="PROSITE" id="PS50847"/>
    </source>
</evidence>
<reference evidence="7 8" key="1">
    <citation type="journal article" date="2018" name="Genome Announc.">
        <title>Fifty-Six Draft Genome Sequences of 10 Lactobacillus Species from 22 Commercial Dietary Supplements.</title>
        <authorList>
            <person name="Gangiredla J."/>
            <person name="Barnaba T.J."/>
            <person name="Mammel M.K."/>
            <person name="Lacher D.W."/>
            <person name="Elkins C.A."/>
            <person name="Lampel K.A."/>
            <person name="Whitehouse C.A."/>
            <person name="Tartera C."/>
        </authorList>
    </citation>
    <scope>NUCLEOTIDE SEQUENCE [LARGE SCALE GENOMIC DNA]</scope>
    <source>
        <strain evidence="7 8">DS11_12</strain>
    </source>
</reference>
<feature type="region of interest" description="Disordered" evidence="5">
    <location>
        <begin position="734"/>
        <end position="919"/>
    </location>
</feature>
<feature type="compositionally biased region" description="Basic and acidic residues" evidence="5">
    <location>
        <begin position="879"/>
        <end position="905"/>
    </location>
</feature>
<accession>A0ABD6XGM1</accession>
<evidence type="ECO:0000256" key="4">
    <source>
        <dbReference type="ARBA" id="ARBA00023088"/>
    </source>
</evidence>
<sequence>MIFMLSKNNRGLRLQKYSDRKQRFTIKRFSVGVASVLIGTAFMMYGSASADQVSSLKSGEASSVVTQDNNQINSGSETGNPEATSTETSTVTKETPSVNSTQEETSVDSVSQDTETSVTTKEVSSQNASEESTFTQLNTKQLSTSVDTSATDEVATNQLSASLLATTPTLVATGNRSMGTTDTGAVKNYTFDNLAFNFDNLSDASVKAGNDINFRISIYQKGANSGSNWQIRLQLDSTIAEQVSSIKAHPVNRPDKWVYFERQAGTNIWAAPYIRANGGIFGGADLGAYTVDGVIELKDTVGNVIANDNNNIPYRAYVYDQHNQAPISSSITEGYFNTLPEPQISNDTTRLNKFKKLSASSQVRFDPTVGEYGAFIVDETILKNGTLALVMQYNLDDTQYHINIDPELVDKFENPEYYIGRYDFGGPGFIPTYFEEDYRATTSFNDQGQAYFDIPDATASLGNTTSKKEYLNVNGAQNPIIVRTVLKLKQSAYDLMTTDASGEPVFLIPKDSAILPVELYFSDNNGGMFPTTYTTGGLLAQELPTNVDANVKPVLPTGDKQDTGIKVEYATDKTTITATDANGNDVPVEKDEKTGEVYVSTKGAKGPIKVTVSDPSMITNVDGVKTGEFTADVPVVVIPEKTPVANVSELTDKEKREVENKVKEANKDVFPDPDNTAVTVENDGTATITYPDKSTQTIPGSDLVRLAPQGKDVTVEKGKTPEAKQGIANEKDLPKGTTYEWKTPVDTSTPGETEGTVEVTYPDGTKDEVPVKVHVTDPRTDADKNDPKGQDINVNVNDEPKAEDGISNKDDMPSGTKYEWKDGQTPDTTTPGIKEGTIKVTYPDGTKEEVPVKVHVTDPRTDADKNDPKGQDINVNVGDEPKAEDGISNKDDMPSGTKYEWKDGQTPDTTTPGIKEGTIEVTYPDGTKEEVPVKVNVIEQSVPGDAPSYDLPSLPITDVITPLIPDKTPVHDTTSLTDGEKEEVTGKVTEVNNFPDGTKVEVDNDGTATITYPDGSQDTIPGTDLVTETVTESGQDGSQNIIPGTDSEVETPTSSTKAGTSDKVVINVANKPVVQPEEKAKVAVNASKELPQTGETHADESTLGLVALAAAGVLSFMGLGKKRED</sequence>
<dbReference type="PROSITE" id="PS50847">
    <property type="entry name" value="GRAM_POS_ANCHORING"/>
    <property type="match status" value="1"/>
</dbReference>
<dbReference type="InterPro" id="IPR019931">
    <property type="entry name" value="LPXTG_anchor"/>
</dbReference>
<feature type="region of interest" description="Disordered" evidence="5">
    <location>
        <begin position="1032"/>
        <end position="1060"/>
    </location>
</feature>
<proteinExistence type="predicted"/>
<feature type="compositionally biased region" description="Low complexity" evidence="5">
    <location>
        <begin position="114"/>
        <end position="125"/>
    </location>
</feature>
<feature type="compositionally biased region" description="Polar residues" evidence="5">
    <location>
        <begin position="1032"/>
        <end position="1042"/>
    </location>
</feature>
<feature type="compositionally biased region" description="Basic and acidic residues" evidence="5">
    <location>
        <begin position="798"/>
        <end position="824"/>
    </location>
</feature>
<feature type="compositionally biased region" description="Basic and acidic residues" evidence="5">
    <location>
        <begin position="845"/>
        <end position="870"/>
    </location>
</feature>
<evidence type="ECO:0000256" key="3">
    <source>
        <dbReference type="ARBA" id="ARBA00022729"/>
    </source>
</evidence>
<feature type="compositionally biased region" description="Polar residues" evidence="5">
    <location>
        <begin position="61"/>
        <end position="81"/>
    </location>
</feature>
<dbReference type="EMBL" id="QAGV01000007">
    <property type="protein sequence ID" value="PTR95336.1"/>
    <property type="molecule type" value="Genomic_DNA"/>
</dbReference>
<dbReference type="Pfam" id="PF18938">
    <property type="entry name" value="aRib"/>
    <property type="match status" value="2"/>
</dbReference>
<keyword evidence="3" id="KW-0732">Signal</keyword>
<dbReference type="NCBIfam" id="TIGR01168">
    <property type="entry name" value="YSIRK_signal"/>
    <property type="match status" value="1"/>
</dbReference>
<keyword evidence="2" id="KW-0964">Secreted</keyword>
<comment type="caution">
    <text evidence="7">The sequence shown here is derived from an EMBL/GenBank/DDBJ whole genome shotgun (WGS) entry which is preliminary data.</text>
</comment>
<feature type="region of interest" description="Disordered" evidence="5">
    <location>
        <begin position="960"/>
        <end position="983"/>
    </location>
</feature>
<feature type="domain" description="Gram-positive cocci surface proteins LPxTG" evidence="6">
    <location>
        <begin position="1090"/>
        <end position="1125"/>
    </location>
</feature>
<dbReference type="InterPro" id="IPR044024">
    <property type="entry name" value="aRib"/>
</dbReference>
<protein>
    <recommendedName>
        <fullName evidence="6">Gram-positive cocci surface proteins LPxTG domain-containing protein</fullName>
    </recommendedName>
</protein>
<gene>
    <name evidence="7" type="ORF">DBP89_06875</name>
</gene>
<evidence type="ECO:0000313" key="8">
    <source>
        <dbReference type="Proteomes" id="UP000244552"/>
    </source>
</evidence>
<dbReference type="InterPro" id="IPR059115">
    <property type="entry name" value="Rib"/>
</dbReference>
<keyword evidence="4" id="KW-0572">Peptidoglycan-anchor</keyword>
<evidence type="ECO:0000256" key="5">
    <source>
        <dbReference type="SAM" id="MobiDB-lite"/>
    </source>
</evidence>
<evidence type="ECO:0000313" key="7">
    <source>
        <dbReference type="EMBL" id="PTR95336.1"/>
    </source>
</evidence>
<dbReference type="AlphaFoldDB" id="A0ABD6XGM1"/>
<evidence type="ECO:0000256" key="1">
    <source>
        <dbReference type="ARBA" id="ARBA00022512"/>
    </source>
</evidence>
<feature type="compositionally biased region" description="Polar residues" evidence="5">
    <location>
        <begin position="1050"/>
        <end position="1059"/>
    </location>
</feature>
<feature type="compositionally biased region" description="Low complexity" evidence="5">
    <location>
        <begin position="82"/>
        <end position="97"/>
    </location>
</feature>
<organism evidence="7 8">
    <name type="scientific">Ligilactobacillus salivarius</name>
    <dbReference type="NCBI Taxonomy" id="1624"/>
    <lineage>
        <taxon>Bacteria</taxon>
        <taxon>Bacillati</taxon>
        <taxon>Bacillota</taxon>
        <taxon>Bacilli</taxon>
        <taxon>Lactobacillales</taxon>
        <taxon>Lactobacillaceae</taxon>
        <taxon>Ligilactobacillus</taxon>
    </lineage>
</organism>
<name>A0ABD6XGM1_9LACO</name>
<dbReference type="InterPro" id="IPR005877">
    <property type="entry name" value="YSIRK_signal_dom"/>
</dbReference>
<feature type="region of interest" description="Disordered" evidence="5">
    <location>
        <begin position="61"/>
        <end position="136"/>
    </location>
</feature>
<feature type="compositionally biased region" description="Polar residues" evidence="5">
    <location>
        <begin position="98"/>
        <end position="113"/>
    </location>
</feature>
<dbReference type="Gene3D" id="3.10.20.890">
    <property type="match status" value="3"/>
</dbReference>